<feature type="transmembrane region" description="Helical" evidence="3">
    <location>
        <begin position="632"/>
        <end position="653"/>
    </location>
</feature>
<keyword evidence="1" id="KW-0679">Respiratory chain</keyword>
<keyword evidence="3" id="KW-0472">Membrane</keyword>
<evidence type="ECO:0000256" key="3">
    <source>
        <dbReference type="SAM" id="Phobius"/>
    </source>
</evidence>
<dbReference type="EMBL" id="BAABBM010000001">
    <property type="protein sequence ID" value="GAA3908694.1"/>
    <property type="molecule type" value="Genomic_DNA"/>
</dbReference>
<keyword evidence="1" id="KW-0249">Electron transport</keyword>
<proteinExistence type="predicted"/>
<reference evidence="6" key="1">
    <citation type="journal article" date="2019" name="Int. J. Syst. Evol. Microbiol.">
        <title>The Global Catalogue of Microorganisms (GCM) 10K type strain sequencing project: providing services to taxonomists for standard genome sequencing and annotation.</title>
        <authorList>
            <consortium name="The Broad Institute Genomics Platform"/>
            <consortium name="The Broad Institute Genome Sequencing Center for Infectious Disease"/>
            <person name="Wu L."/>
            <person name="Ma J."/>
        </authorList>
    </citation>
    <scope>NUCLEOTIDE SEQUENCE [LARGE SCALE GENOMIC DNA]</scope>
    <source>
        <strain evidence="6">JCM 17543</strain>
    </source>
</reference>
<dbReference type="InterPro" id="IPR000883">
    <property type="entry name" value="Cyt_C_Oxase_1"/>
</dbReference>
<dbReference type="InterPro" id="IPR054309">
    <property type="entry name" value="NorB_cytochrome_c-like"/>
</dbReference>
<name>A0ABP7LYI6_9SPHN</name>
<feature type="transmembrane region" description="Helical" evidence="3">
    <location>
        <begin position="23"/>
        <end position="44"/>
    </location>
</feature>
<dbReference type="Gene3D" id="1.20.210.10">
    <property type="entry name" value="Cytochrome c oxidase-like, subunit I domain"/>
    <property type="match status" value="1"/>
</dbReference>
<evidence type="ECO:0000256" key="1">
    <source>
        <dbReference type="ARBA" id="ARBA00022660"/>
    </source>
</evidence>
<feature type="transmembrane region" description="Helical" evidence="3">
    <location>
        <begin position="320"/>
        <end position="343"/>
    </location>
</feature>
<keyword evidence="3" id="KW-0812">Transmembrane</keyword>
<feature type="transmembrane region" description="Helical" evidence="3">
    <location>
        <begin position="269"/>
        <end position="288"/>
    </location>
</feature>
<gene>
    <name evidence="5" type="ORF">GCM10022276_28740</name>
</gene>
<dbReference type="PANTHER" id="PTHR10422">
    <property type="entry name" value="CYTOCHROME C OXIDASE SUBUNIT 1"/>
    <property type="match status" value="1"/>
</dbReference>
<keyword evidence="6" id="KW-1185">Reference proteome</keyword>
<dbReference type="Pfam" id="PF22085">
    <property type="entry name" value="NorB_cytochrome_c-like"/>
    <property type="match status" value="2"/>
</dbReference>
<feature type="transmembrane region" description="Helical" evidence="3">
    <location>
        <begin position="564"/>
        <end position="585"/>
    </location>
</feature>
<feature type="transmembrane region" description="Helical" evidence="3">
    <location>
        <begin position="529"/>
        <end position="552"/>
    </location>
</feature>
<keyword evidence="1" id="KW-0813">Transport</keyword>
<feature type="transmembrane region" description="Helical" evidence="3">
    <location>
        <begin position="591"/>
        <end position="612"/>
    </location>
</feature>
<feature type="transmembrane region" description="Helical" evidence="3">
    <location>
        <begin position="404"/>
        <end position="428"/>
    </location>
</feature>
<feature type="region of interest" description="Disordered" evidence="2">
    <location>
        <begin position="117"/>
        <end position="153"/>
    </location>
</feature>
<feature type="transmembrane region" description="Helical" evidence="3">
    <location>
        <begin position="371"/>
        <end position="392"/>
    </location>
</feature>
<dbReference type="InterPro" id="IPR036927">
    <property type="entry name" value="Cyt_c_oxase-like_su1_sf"/>
</dbReference>
<feature type="compositionally biased region" description="Low complexity" evidence="2">
    <location>
        <begin position="120"/>
        <end position="140"/>
    </location>
</feature>
<comment type="caution">
    <text evidence="5">The sequence shown here is derived from an EMBL/GenBank/DDBJ whole genome shotgun (WGS) entry which is preliminary data.</text>
</comment>
<sequence length="804" mass="89188">MSEARNESAPRDLASSVDPVSDILKWILLIVAVICFGLLGWATIQTYEQAPPHPHVFTDRAGNVLMTADDIVAGKGGFQKADLMDYGSIYGMGSYFGEDYTASALVRLAVLTKQGLTKSGATPPGTPAPANKSLATTGPAGTPPEPTTPAATSAADALVDAAATATMQKQLQSINLTQPKVVLPDEVAQAVRGLQSELTKKLNSENLSAGWVPAKSLDPQLRKQTADFIIYSAITTVARRPDHPNTSWTENWPYEPSVGNTPTTNTFQWTWISFCFTFFAMGFVLWLYRAYLDHPDDAPMERGLAIYRALTPSQIKTGKYFLVVALVFLASQGAGAIMAHSYYDRATFYGVQLNYILPFNFLRSFHLQAPIIWIGLGWIASGLFIAPAIAGGREAKGQGFLVDLLFWVSLFVVGAALLGNYLGIQGVIDQGWFWFGNQGLSYIQLGRFWQILFFVALMSWSGLMFRALWPSRDTVLEATRQFWSGKIRLEHLIWAATINVAVLYIFGMIPLTGIEKSFTITDFWRWWVVHLWVEQSFEFFAVAMSAYLLMSLGLVSRKLAERSVYLELILIFLGGVLGTGHHLYWGGGPGMWVPLGSMFSFIEVLPLVLLILEAISQHRLIKGSASFDYGLAYLYILGSAFWNFVGAGVFGGGTLNAPLVNYYEHGTFLTLNHAHTSLFGAFGLLALGLIYFCLRYRAGPEAEFNETPGRIAFWLYNLGLGMWIFLHFFPIGWPQLNAVFEHGYAWARSQAFYDQTLFWQWMRLPGDVVFSAGGLLMSWDFIVKLRKGRGLEEPRGRLATVPAE</sequence>
<evidence type="ECO:0000256" key="2">
    <source>
        <dbReference type="SAM" id="MobiDB-lite"/>
    </source>
</evidence>
<keyword evidence="3" id="KW-1133">Transmembrane helix</keyword>
<dbReference type="InterPro" id="IPR023616">
    <property type="entry name" value="Cyt_c_oxase-like_su1_dom"/>
</dbReference>
<feature type="transmembrane region" description="Helical" evidence="3">
    <location>
        <begin position="489"/>
        <end position="509"/>
    </location>
</feature>
<dbReference type="PROSITE" id="PS50855">
    <property type="entry name" value="COX1"/>
    <property type="match status" value="1"/>
</dbReference>
<dbReference type="SUPFAM" id="SSF81442">
    <property type="entry name" value="Cytochrome c oxidase subunit I-like"/>
    <property type="match status" value="1"/>
</dbReference>
<feature type="domain" description="Cytochrome oxidase subunit I profile" evidence="4">
    <location>
        <begin position="564"/>
        <end position="804"/>
    </location>
</feature>
<dbReference type="RefSeq" id="WP_344700387.1">
    <property type="nucleotide sequence ID" value="NZ_BAABBM010000001.1"/>
</dbReference>
<protein>
    <submittedName>
        <fullName evidence="5">Cbb3-type cytochrome c oxidase subunit I</fullName>
    </submittedName>
</protein>
<feature type="transmembrane region" description="Helical" evidence="3">
    <location>
        <begin position="768"/>
        <end position="785"/>
    </location>
</feature>
<feature type="transmembrane region" description="Helical" evidence="3">
    <location>
        <begin position="673"/>
        <end position="694"/>
    </location>
</feature>
<evidence type="ECO:0000259" key="4">
    <source>
        <dbReference type="PROSITE" id="PS50855"/>
    </source>
</evidence>
<feature type="transmembrane region" description="Helical" evidence="3">
    <location>
        <begin position="714"/>
        <end position="733"/>
    </location>
</feature>
<feature type="transmembrane region" description="Helical" evidence="3">
    <location>
        <begin position="448"/>
        <end position="469"/>
    </location>
</feature>
<dbReference type="PANTHER" id="PTHR10422:SF38">
    <property type="entry name" value="CYTOCHROME B SUBUNIT OF NITRIC OXIDE REDUCTASE"/>
    <property type="match status" value="1"/>
</dbReference>
<evidence type="ECO:0000313" key="6">
    <source>
        <dbReference type="Proteomes" id="UP001500827"/>
    </source>
</evidence>
<accession>A0ABP7LYI6</accession>
<dbReference type="Proteomes" id="UP001500827">
    <property type="component" value="Unassembled WGS sequence"/>
</dbReference>
<organism evidence="5 6">
    <name type="scientific">Sphingomonas limnosediminicola</name>
    <dbReference type="NCBI Taxonomy" id="940133"/>
    <lineage>
        <taxon>Bacteria</taxon>
        <taxon>Pseudomonadati</taxon>
        <taxon>Pseudomonadota</taxon>
        <taxon>Alphaproteobacteria</taxon>
        <taxon>Sphingomonadales</taxon>
        <taxon>Sphingomonadaceae</taxon>
        <taxon>Sphingomonas</taxon>
    </lineage>
</organism>
<evidence type="ECO:0000313" key="5">
    <source>
        <dbReference type="EMBL" id="GAA3908694.1"/>
    </source>
</evidence>
<dbReference type="Pfam" id="PF00115">
    <property type="entry name" value="COX1"/>
    <property type="match status" value="1"/>
</dbReference>